<keyword evidence="1" id="KW-1133">Transmembrane helix</keyword>
<feature type="transmembrane region" description="Helical" evidence="1">
    <location>
        <begin position="12"/>
        <end position="32"/>
    </location>
</feature>
<keyword evidence="3" id="KW-1185">Reference proteome</keyword>
<evidence type="ECO:0000256" key="1">
    <source>
        <dbReference type="SAM" id="Phobius"/>
    </source>
</evidence>
<sequence>MSKIMIDLMRGCLLVLVIICVGGGGLMGFSFVANPYTPILTKVLMVGGGVLVGLILASVVTGICYLLLNINDNLEKLVNQPSEGSE</sequence>
<feature type="transmembrane region" description="Helical" evidence="1">
    <location>
        <begin position="44"/>
        <end position="68"/>
    </location>
</feature>
<name>A0ABN8DM11_9VIBR</name>
<reference evidence="2" key="1">
    <citation type="submission" date="2021-12" db="EMBL/GenBank/DDBJ databases">
        <authorList>
            <person name="Rodrigo-Torres L."/>
            <person name="Arahal R. D."/>
            <person name="Lucena T."/>
        </authorList>
    </citation>
    <scope>NUCLEOTIDE SEQUENCE</scope>
    <source>
        <strain evidence="2">CECT 8226</strain>
    </source>
</reference>
<accession>A0ABN8DM11</accession>
<proteinExistence type="predicted"/>
<keyword evidence="1" id="KW-0472">Membrane</keyword>
<evidence type="ECO:0000313" key="2">
    <source>
        <dbReference type="EMBL" id="CAH0531211.1"/>
    </source>
</evidence>
<keyword evidence="1" id="KW-0812">Transmembrane</keyword>
<comment type="caution">
    <text evidence="2">The sequence shown here is derived from an EMBL/GenBank/DDBJ whole genome shotgun (WGS) entry which is preliminary data.</text>
</comment>
<protein>
    <recommendedName>
        <fullName evidence="4">DUF1049 domain-containing protein</fullName>
    </recommendedName>
</protein>
<gene>
    <name evidence="2" type="ORF">VHP8226_04148</name>
</gene>
<evidence type="ECO:0000313" key="3">
    <source>
        <dbReference type="Proteomes" id="UP000838160"/>
    </source>
</evidence>
<dbReference type="RefSeq" id="WP_237487230.1">
    <property type="nucleotide sequence ID" value="NZ_CAKLCM010000005.1"/>
</dbReference>
<dbReference type="Proteomes" id="UP000838160">
    <property type="component" value="Unassembled WGS sequence"/>
</dbReference>
<organism evidence="2 3">
    <name type="scientific">Vibrio hippocampi</name>
    <dbReference type="NCBI Taxonomy" id="654686"/>
    <lineage>
        <taxon>Bacteria</taxon>
        <taxon>Pseudomonadati</taxon>
        <taxon>Pseudomonadota</taxon>
        <taxon>Gammaproteobacteria</taxon>
        <taxon>Vibrionales</taxon>
        <taxon>Vibrionaceae</taxon>
        <taxon>Vibrio</taxon>
    </lineage>
</organism>
<dbReference type="EMBL" id="CAKLCM010000005">
    <property type="protein sequence ID" value="CAH0531211.1"/>
    <property type="molecule type" value="Genomic_DNA"/>
</dbReference>
<evidence type="ECO:0008006" key="4">
    <source>
        <dbReference type="Google" id="ProtNLM"/>
    </source>
</evidence>